<dbReference type="EMBL" id="CADCWF010000044">
    <property type="protein sequence ID" value="CAA9541212.1"/>
    <property type="molecule type" value="Genomic_DNA"/>
</dbReference>
<feature type="region of interest" description="Disordered" evidence="1">
    <location>
        <begin position="84"/>
        <end position="117"/>
    </location>
</feature>
<dbReference type="AlphaFoldDB" id="A0A6J4U836"/>
<sequence>MVELIVWFASVAPDARGSVLVELETDVGVSQPGMVVVGPPDAAVREREERVVGASYALAALPSEPEHRRMPRRPVVLSEVLAAPSGPETRAATSLRRPATNGGEAARSQGGAVGVHG</sequence>
<accession>A0A6J4U836</accession>
<gene>
    <name evidence="2" type="ORF">AVDCRST_MAG59-852</name>
</gene>
<protein>
    <submittedName>
        <fullName evidence="2">Uncharacterized protein</fullName>
    </submittedName>
</protein>
<proteinExistence type="predicted"/>
<reference evidence="2" key="1">
    <citation type="submission" date="2020-02" db="EMBL/GenBank/DDBJ databases">
        <authorList>
            <person name="Meier V. D."/>
        </authorList>
    </citation>
    <scope>NUCLEOTIDE SEQUENCE</scope>
    <source>
        <strain evidence="2">AVDCRST_MAG59</strain>
    </source>
</reference>
<organism evidence="2">
    <name type="scientific">uncultured Thermomicrobiales bacterium</name>
    <dbReference type="NCBI Taxonomy" id="1645740"/>
    <lineage>
        <taxon>Bacteria</taxon>
        <taxon>Pseudomonadati</taxon>
        <taxon>Thermomicrobiota</taxon>
        <taxon>Thermomicrobia</taxon>
        <taxon>Thermomicrobiales</taxon>
        <taxon>environmental samples</taxon>
    </lineage>
</organism>
<name>A0A6J4U836_9BACT</name>
<evidence type="ECO:0000256" key="1">
    <source>
        <dbReference type="SAM" id="MobiDB-lite"/>
    </source>
</evidence>
<evidence type="ECO:0000313" key="2">
    <source>
        <dbReference type="EMBL" id="CAA9541212.1"/>
    </source>
</evidence>